<evidence type="ECO:0000313" key="8">
    <source>
        <dbReference type="EMBL" id="HAG5355686.1"/>
    </source>
</evidence>
<accession>A0A759JWE6</accession>
<evidence type="ECO:0000259" key="5">
    <source>
        <dbReference type="PROSITE" id="PS51898"/>
    </source>
</evidence>
<dbReference type="GO" id="GO:0003677">
    <property type="term" value="F:DNA binding"/>
    <property type="evidence" value="ECO:0007669"/>
    <property type="project" value="UniProtKB-UniRule"/>
</dbReference>
<dbReference type="PROSITE" id="PS51900">
    <property type="entry name" value="CB"/>
    <property type="match status" value="1"/>
</dbReference>
<dbReference type="InterPro" id="IPR044068">
    <property type="entry name" value="CB"/>
</dbReference>
<dbReference type="Gene3D" id="1.10.443.10">
    <property type="entry name" value="Intergrase catalytic core"/>
    <property type="match status" value="1"/>
</dbReference>
<dbReference type="GO" id="GO:0006310">
    <property type="term" value="P:DNA recombination"/>
    <property type="evidence" value="ECO:0007669"/>
    <property type="project" value="UniProtKB-KW"/>
</dbReference>
<dbReference type="EMBL" id="DAAYQT010000003">
    <property type="protein sequence ID" value="HAG5355686.1"/>
    <property type="molecule type" value="Genomic_DNA"/>
</dbReference>
<dbReference type="PANTHER" id="PTHR30349">
    <property type="entry name" value="PHAGE INTEGRASE-RELATED"/>
    <property type="match status" value="1"/>
</dbReference>
<dbReference type="InterPro" id="IPR022000">
    <property type="entry name" value="Min27-like_integrase_DNA_bind"/>
</dbReference>
<dbReference type="SUPFAM" id="SSF56349">
    <property type="entry name" value="DNA breaking-rejoining enzymes"/>
    <property type="match status" value="1"/>
</dbReference>
<feature type="domain" description="Core-binding (CB)" evidence="6">
    <location>
        <begin position="91"/>
        <end position="186"/>
    </location>
</feature>
<evidence type="ECO:0000256" key="4">
    <source>
        <dbReference type="PROSITE-ProRule" id="PRU01248"/>
    </source>
</evidence>
<proteinExistence type="predicted"/>
<evidence type="ECO:0000256" key="3">
    <source>
        <dbReference type="ARBA" id="ARBA00023172"/>
    </source>
</evidence>
<evidence type="ECO:0000256" key="1">
    <source>
        <dbReference type="ARBA" id="ARBA00022908"/>
    </source>
</evidence>
<evidence type="ECO:0000313" key="7">
    <source>
        <dbReference type="EMBL" id="HAG1880979.1"/>
    </source>
</evidence>
<reference evidence="7" key="2">
    <citation type="submission" date="2020-02" db="EMBL/GenBank/DDBJ databases">
        <authorList>
            <consortium name="NCBI Pathogen Detection Project"/>
        </authorList>
    </citation>
    <scope>NUCLEOTIDE SEQUENCE</scope>
    <source>
        <strain evidence="8">MA.CK_98/00010293</strain>
        <strain evidence="7">MA.CK_98/00011463</strain>
    </source>
</reference>
<keyword evidence="3" id="KW-0233">DNA recombination</keyword>
<keyword evidence="2 4" id="KW-0238">DNA-binding</keyword>
<dbReference type="InterPro" id="IPR002104">
    <property type="entry name" value="Integrase_catalytic"/>
</dbReference>
<dbReference type="CDD" id="cd01189">
    <property type="entry name" value="INT_ICEBs1_C_like"/>
    <property type="match status" value="1"/>
</dbReference>
<sequence>MTLLDAGGIMAKPAYPTGVEKHGDKLRICFHYKGSRVRENLGVPDTPKNRKVAGELRASVCFAIKVGTFDYAAQFPDSPNLKLFGIVNREITVAELAKKWLDLKEMEISANTFGRYLSAVNCGVSILGGNRLASSVYQEDVLLFRKELLTGYQVLRQNQKKPIKGRSVATVTTYMVIVAAMFEFAAINGYIPQNPFSGISVLKKARPEPDPLSREEFIRLIDACHHQQTKNFWSLAVYTGMRHGELCALAWEDIDLKAGTLTVRRNYTQKKEFVLPKTDAGTDRVIHLIQPAIDVLKNQAELTRLGKQQRVEVKLREHGRTTSHLCTFVFNPKLTDKTKKADNHYAVSSINRTWESAIKRAGIRRRNAYQSRHTYACWSLAVGANPNFIANQMGHANAQMVYNVYGAWMADNNKQQVDILNQSLSSYAPRVPQRVVCGK</sequence>
<dbReference type="PROSITE" id="PS51898">
    <property type="entry name" value="TYR_RECOMBINASE"/>
    <property type="match status" value="1"/>
</dbReference>
<name>A0A759JWE6_SALER</name>
<dbReference type="InterPro" id="IPR050090">
    <property type="entry name" value="Tyrosine_recombinase_XerCD"/>
</dbReference>
<evidence type="ECO:0000256" key="2">
    <source>
        <dbReference type="ARBA" id="ARBA00023125"/>
    </source>
</evidence>
<reference evidence="7" key="1">
    <citation type="journal article" date="2018" name="Genome Biol.">
        <title>SKESA: strategic k-mer extension for scrupulous assemblies.</title>
        <authorList>
            <person name="Souvorov A."/>
            <person name="Agarwala R."/>
            <person name="Lipman D.J."/>
        </authorList>
    </citation>
    <scope>NUCLEOTIDE SEQUENCE</scope>
    <source>
        <strain evidence="8">MA.CK_98/00010293</strain>
        <strain evidence="7">MA.CK_98/00011463</strain>
    </source>
</reference>
<feature type="domain" description="Tyr recombinase" evidence="5">
    <location>
        <begin position="207"/>
        <end position="418"/>
    </location>
</feature>
<comment type="caution">
    <text evidence="7">The sequence shown here is derived from an EMBL/GenBank/DDBJ whole genome shotgun (WGS) entry which is preliminary data.</text>
</comment>
<evidence type="ECO:0000259" key="6">
    <source>
        <dbReference type="PROSITE" id="PS51900"/>
    </source>
</evidence>
<dbReference type="GO" id="GO:0015074">
    <property type="term" value="P:DNA integration"/>
    <property type="evidence" value="ECO:0007669"/>
    <property type="project" value="UniProtKB-KW"/>
</dbReference>
<dbReference type="Pfam" id="PF12167">
    <property type="entry name" value="Arm-DNA-bind_2"/>
    <property type="match status" value="1"/>
</dbReference>
<keyword evidence="1" id="KW-0229">DNA integration</keyword>
<dbReference type="InterPro" id="IPR011010">
    <property type="entry name" value="DNA_brk_join_enz"/>
</dbReference>
<dbReference type="PANTHER" id="PTHR30349:SF36">
    <property type="entry name" value="PROPHAGE INTEGRASE INTR-RELATED"/>
    <property type="match status" value="1"/>
</dbReference>
<gene>
    <name evidence="8" type="ORF">G8O64_001239</name>
    <name evidence="7" type="ORF">G8V93_002440</name>
</gene>
<dbReference type="AlphaFoldDB" id="A0A759JWE6"/>
<dbReference type="InterPro" id="IPR010998">
    <property type="entry name" value="Integrase_recombinase_N"/>
</dbReference>
<protein>
    <submittedName>
        <fullName evidence="7">DUF3596 domain-containing protein</fullName>
    </submittedName>
</protein>
<organism evidence="7">
    <name type="scientific">Salmonella enterica</name>
    <name type="common">Salmonella choleraesuis</name>
    <dbReference type="NCBI Taxonomy" id="28901"/>
    <lineage>
        <taxon>Bacteria</taxon>
        <taxon>Pseudomonadati</taxon>
        <taxon>Pseudomonadota</taxon>
        <taxon>Gammaproteobacteria</taxon>
        <taxon>Enterobacterales</taxon>
        <taxon>Enterobacteriaceae</taxon>
        <taxon>Salmonella</taxon>
    </lineage>
</organism>
<dbReference type="Pfam" id="PF00589">
    <property type="entry name" value="Phage_integrase"/>
    <property type="match status" value="1"/>
</dbReference>
<dbReference type="InterPro" id="IPR013762">
    <property type="entry name" value="Integrase-like_cat_sf"/>
</dbReference>
<dbReference type="Gene3D" id="1.10.150.130">
    <property type="match status" value="1"/>
</dbReference>
<dbReference type="EMBL" id="DAAXOF010000005">
    <property type="protein sequence ID" value="HAG1880979.1"/>
    <property type="molecule type" value="Genomic_DNA"/>
</dbReference>